<dbReference type="InterPro" id="IPR000086">
    <property type="entry name" value="NUDIX_hydrolase_dom"/>
</dbReference>
<dbReference type="GO" id="GO:0006753">
    <property type="term" value="P:nucleoside phosphate metabolic process"/>
    <property type="evidence" value="ECO:0007669"/>
    <property type="project" value="TreeGrafter"/>
</dbReference>
<feature type="binding site" evidence="9">
    <location>
        <position position="162"/>
    </location>
    <ligand>
        <name>Mg(2+)</name>
        <dbReference type="ChEBI" id="CHEBI:18420"/>
        <label>1</label>
    </ligand>
</feature>
<dbReference type="OrthoDB" id="5292471at2"/>
<comment type="catalytic activity">
    <reaction evidence="1">
        <text>GDP-alpha-D-mannose + H2O = alpha-D-mannose 1-phosphate + GMP + 2 H(+)</text>
        <dbReference type="Rhea" id="RHEA:27978"/>
        <dbReference type="ChEBI" id="CHEBI:15377"/>
        <dbReference type="ChEBI" id="CHEBI:15378"/>
        <dbReference type="ChEBI" id="CHEBI:57527"/>
        <dbReference type="ChEBI" id="CHEBI:58115"/>
        <dbReference type="ChEBI" id="CHEBI:58409"/>
    </reaction>
</comment>
<keyword evidence="9" id="KW-0460">Magnesium</keyword>
<proteinExistence type="inferred from homology"/>
<dbReference type="PROSITE" id="PS51462">
    <property type="entry name" value="NUDIX"/>
    <property type="match status" value="1"/>
</dbReference>
<dbReference type="GO" id="GO:0005829">
    <property type="term" value="C:cytosol"/>
    <property type="evidence" value="ECO:0007669"/>
    <property type="project" value="TreeGrafter"/>
</dbReference>
<feature type="short sequence motif" description="Nudix box" evidence="10">
    <location>
        <begin position="92"/>
        <end position="115"/>
    </location>
</feature>
<dbReference type="EMBL" id="SJFN01000023">
    <property type="protein sequence ID" value="TBW35969.1"/>
    <property type="molecule type" value="Genomic_DNA"/>
</dbReference>
<evidence type="ECO:0000256" key="9">
    <source>
        <dbReference type="PIRSR" id="PIRSR604385-2"/>
    </source>
</evidence>
<accession>A0A4Q9VMM5</accession>
<evidence type="ECO:0000256" key="6">
    <source>
        <dbReference type="ARBA" id="ARBA00022801"/>
    </source>
</evidence>
<evidence type="ECO:0000256" key="2">
    <source>
        <dbReference type="ARBA" id="ARBA00001946"/>
    </source>
</evidence>
<evidence type="ECO:0000313" key="12">
    <source>
        <dbReference type="EMBL" id="TBW35969.1"/>
    </source>
</evidence>
<evidence type="ECO:0000256" key="7">
    <source>
        <dbReference type="ARBA" id="ARBA00032162"/>
    </source>
</evidence>
<comment type="subunit">
    <text evidence="4">Homodimer.</text>
</comment>
<feature type="binding site" evidence="9">
    <location>
        <position position="108"/>
    </location>
    <ligand>
        <name>Mg(2+)</name>
        <dbReference type="ChEBI" id="CHEBI:18420"/>
        <label>1</label>
    </ligand>
</feature>
<sequence length="205" mass="22451">MTDGTDEKRPPFEVVAREIVWKGFCTLERVTFDHRTVSGRLNRATFEVEFHGHAGAVLPYDPVRREAVLVRQLRLPQALQGDDPMSLEIIAGLLDKASEDPEETVRREAMEEAGLVLGRLESLGPVRSSPGVFGEKVWIYLAEVDLANARVADGGGLDHEGEAIEVVVLPLADLARLADAGAAVDMKTLCAIQTLRLRRPELFAG</sequence>
<evidence type="ECO:0000256" key="1">
    <source>
        <dbReference type="ARBA" id="ARBA00000847"/>
    </source>
</evidence>
<reference evidence="12 13" key="1">
    <citation type="submission" date="2019-02" db="EMBL/GenBank/DDBJ databases">
        <title>Siculibacillus lacustris gen. nov., sp. nov., a new rosette-forming bacterium isolated from a freshwater crater lake (Lake St. Ana, Romania).</title>
        <authorList>
            <person name="Felfoldi T."/>
            <person name="Marton Z."/>
            <person name="Szabo A."/>
            <person name="Mentes A."/>
            <person name="Boka K."/>
            <person name="Marialigeti K."/>
            <person name="Mathe I."/>
            <person name="Koncz M."/>
            <person name="Schumann P."/>
            <person name="Toth E."/>
        </authorList>
    </citation>
    <scope>NUCLEOTIDE SEQUENCE [LARGE SCALE GENOMIC DNA]</scope>
    <source>
        <strain evidence="12 13">SA-279</strain>
    </source>
</reference>
<dbReference type="Pfam" id="PF00293">
    <property type="entry name" value="NUDIX"/>
    <property type="match status" value="1"/>
</dbReference>
<keyword evidence="6" id="KW-0378">Hydrolase</keyword>
<dbReference type="PANTHER" id="PTHR11839">
    <property type="entry name" value="UDP/ADP-SUGAR PYROPHOSPHATASE"/>
    <property type="match status" value="1"/>
</dbReference>
<dbReference type="PANTHER" id="PTHR11839:SF18">
    <property type="entry name" value="NUDIX HYDROLASE DOMAIN-CONTAINING PROTEIN"/>
    <property type="match status" value="1"/>
</dbReference>
<dbReference type="AlphaFoldDB" id="A0A4Q9VMM5"/>
<evidence type="ECO:0000256" key="4">
    <source>
        <dbReference type="ARBA" id="ARBA00011738"/>
    </source>
</evidence>
<gene>
    <name evidence="12" type="ORF">EYW49_15250</name>
</gene>
<keyword evidence="13" id="KW-1185">Reference proteome</keyword>
<feature type="binding site" evidence="9">
    <location>
        <position position="91"/>
    </location>
    <ligand>
        <name>Mg(2+)</name>
        <dbReference type="ChEBI" id="CHEBI:18420"/>
        <label>1</label>
    </ligand>
</feature>
<comment type="cofactor">
    <cofactor evidence="2 9">
        <name>Mg(2+)</name>
        <dbReference type="ChEBI" id="CHEBI:18420"/>
    </cofactor>
</comment>
<keyword evidence="9" id="KW-0479">Metal-binding</keyword>
<comment type="similarity">
    <text evidence="3">Belongs to the Nudix hydrolase family. NudK subfamily.</text>
</comment>
<dbReference type="Proteomes" id="UP000292781">
    <property type="component" value="Unassembled WGS sequence"/>
</dbReference>
<dbReference type="InterPro" id="IPR015797">
    <property type="entry name" value="NUDIX_hydrolase-like_dom_sf"/>
</dbReference>
<name>A0A4Q9VMM5_9HYPH</name>
<dbReference type="NCBIfam" id="TIGR00052">
    <property type="entry name" value="nudix-type nucleoside diphosphatase, YffH/AdpP family"/>
    <property type="match status" value="1"/>
</dbReference>
<dbReference type="GO" id="GO:0019693">
    <property type="term" value="P:ribose phosphate metabolic process"/>
    <property type="evidence" value="ECO:0007669"/>
    <property type="project" value="TreeGrafter"/>
</dbReference>
<feature type="binding site" evidence="9">
    <location>
        <position position="112"/>
    </location>
    <ligand>
        <name>Mg(2+)</name>
        <dbReference type="ChEBI" id="CHEBI:18420"/>
        <label>1</label>
    </ligand>
</feature>
<evidence type="ECO:0000313" key="13">
    <source>
        <dbReference type="Proteomes" id="UP000292781"/>
    </source>
</evidence>
<evidence type="ECO:0000256" key="3">
    <source>
        <dbReference type="ARBA" id="ARBA00007275"/>
    </source>
</evidence>
<evidence type="ECO:0000256" key="5">
    <source>
        <dbReference type="ARBA" id="ARBA00016377"/>
    </source>
</evidence>
<organism evidence="12 13">
    <name type="scientific">Siculibacillus lacustris</name>
    <dbReference type="NCBI Taxonomy" id="1549641"/>
    <lineage>
        <taxon>Bacteria</taxon>
        <taxon>Pseudomonadati</taxon>
        <taxon>Pseudomonadota</taxon>
        <taxon>Alphaproteobacteria</taxon>
        <taxon>Hyphomicrobiales</taxon>
        <taxon>Ancalomicrobiaceae</taxon>
        <taxon>Siculibacillus</taxon>
    </lineage>
</organism>
<comment type="caution">
    <text evidence="12">The sequence shown here is derived from an EMBL/GenBank/DDBJ whole genome shotgun (WGS) entry which is preliminary data.</text>
</comment>
<feature type="domain" description="Nudix hydrolase" evidence="11">
    <location>
        <begin position="50"/>
        <end position="196"/>
    </location>
</feature>
<evidence type="ECO:0000259" key="11">
    <source>
        <dbReference type="PROSITE" id="PS51462"/>
    </source>
</evidence>
<dbReference type="GO" id="GO:0019144">
    <property type="term" value="F:ADP-sugar diphosphatase activity"/>
    <property type="evidence" value="ECO:0007669"/>
    <property type="project" value="TreeGrafter"/>
</dbReference>
<protein>
    <recommendedName>
        <fullName evidence="5">GDP-mannose pyrophosphatase</fullName>
    </recommendedName>
    <alternativeName>
        <fullName evidence="7">GDP-mannose hydrolase</fullName>
    </alternativeName>
    <alternativeName>
        <fullName evidence="8">GDPMK</fullName>
    </alternativeName>
</protein>
<dbReference type="GO" id="GO:0046872">
    <property type="term" value="F:metal ion binding"/>
    <property type="evidence" value="ECO:0007669"/>
    <property type="project" value="UniProtKB-KW"/>
</dbReference>
<evidence type="ECO:0000256" key="10">
    <source>
        <dbReference type="PIRSR" id="PIRSR604385-3"/>
    </source>
</evidence>
<evidence type="ECO:0000256" key="8">
    <source>
        <dbReference type="ARBA" id="ARBA00032272"/>
    </source>
</evidence>
<dbReference type="RefSeq" id="WP_131310453.1">
    <property type="nucleotide sequence ID" value="NZ_SJFN01000023.1"/>
</dbReference>
<dbReference type="Gene3D" id="3.90.79.10">
    <property type="entry name" value="Nucleoside Triphosphate Pyrophosphohydrolase"/>
    <property type="match status" value="1"/>
</dbReference>
<dbReference type="InterPro" id="IPR004385">
    <property type="entry name" value="NDP_pyrophosphatase"/>
</dbReference>
<dbReference type="SUPFAM" id="SSF55811">
    <property type="entry name" value="Nudix"/>
    <property type="match status" value="1"/>
</dbReference>